<dbReference type="Proteomes" id="UP000295777">
    <property type="component" value="Unassembled WGS sequence"/>
</dbReference>
<reference evidence="1 2" key="1">
    <citation type="submission" date="2019-03" db="EMBL/GenBank/DDBJ databases">
        <title>Genomic Encyclopedia of Archaeal and Bacterial Type Strains, Phase II (KMG-II): from individual species to whole genera.</title>
        <authorList>
            <person name="Goeker M."/>
        </authorList>
    </citation>
    <scope>NUCLEOTIDE SEQUENCE [LARGE SCALE GENOMIC DNA]</scope>
    <source>
        <strain evidence="1 2">DSM 24425</strain>
    </source>
</reference>
<protein>
    <recommendedName>
        <fullName evidence="3">Preprotein translocase subunit SecB</fullName>
    </recommendedName>
</protein>
<sequence>MKAMLSPLQVKDVRFKKLKLEENPQGIKKDILDIDFEIGVAENGWYAILFKLKYNLRAKNPLIKADLEVVVFFEIDKGVPEDKKEKLLLINGLVITYGLIRGVIYQMCSVIPPSQRILPSVNFLPLIKEKLKKEDE</sequence>
<evidence type="ECO:0000313" key="2">
    <source>
        <dbReference type="Proteomes" id="UP000295777"/>
    </source>
</evidence>
<proteinExistence type="predicted"/>
<dbReference type="InterPro" id="IPR035958">
    <property type="entry name" value="SecB-like_sf"/>
</dbReference>
<gene>
    <name evidence="1" type="ORF">CLV27_0635</name>
</gene>
<dbReference type="OrthoDB" id="15095at2"/>
<evidence type="ECO:0000313" key="1">
    <source>
        <dbReference type="EMBL" id="TCK05209.1"/>
    </source>
</evidence>
<dbReference type="Gene3D" id="3.10.420.10">
    <property type="entry name" value="SecB-like"/>
    <property type="match status" value="1"/>
</dbReference>
<evidence type="ECO:0008006" key="3">
    <source>
        <dbReference type="Google" id="ProtNLM"/>
    </source>
</evidence>
<name>A0A4R1GH96_9BACT</name>
<dbReference type="SUPFAM" id="SSF54611">
    <property type="entry name" value="SecB-like"/>
    <property type="match status" value="1"/>
</dbReference>
<dbReference type="RefSeq" id="WP_132525727.1">
    <property type="nucleotide sequence ID" value="NZ_SMFV01000002.1"/>
</dbReference>
<dbReference type="EMBL" id="SMFV01000002">
    <property type="protein sequence ID" value="TCK05209.1"/>
    <property type="molecule type" value="Genomic_DNA"/>
</dbReference>
<keyword evidence="2" id="KW-1185">Reference proteome</keyword>
<dbReference type="AlphaFoldDB" id="A0A4R1GH96"/>
<comment type="caution">
    <text evidence="1">The sequence shown here is derived from an EMBL/GenBank/DDBJ whole genome shotgun (WGS) entry which is preliminary data.</text>
</comment>
<accession>A0A4R1GH96</accession>
<organism evidence="1 2">
    <name type="scientific">Phorcysia thermohydrogeniphila</name>
    <dbReference type="NCBI Taxonomy" id="936138"/>
    <lineage>
        <taxon>Bacteria</taxon>
        <taxon>Pseudomonadati</taxon>
        <taxon>Aquificota</taxon>
        <taxon>Aquificia</taxon>
        <taxon>Desulfurobacteriales</taxon>
        <taxon>Desulfurobacteriaceae</taxon>
        <taxon>Phorcysia</taxon>
    </lineage>
</organism>